<gene>
    <name evidence="1" type="ORF">T4D_15599</name>
</gene>
<dbReference type="AlphaFoldDB" id="A0A0V1FSF2"/>
<dbReference type="Proteomes" id="UP000054995">
    <property type="component" value="Unassembled WGS sequence"/>
</dbReference>
<protein>
    <submittedName>
        <fullName evidence="1">Uncharacterized protein</fullName>
    </submittedName>
</protein>
<reference evidence="1 2" key="1">
    <citation type="submission" date="2015-01" db="EMBL/GenBank/DDBJ databases">
        <title>Evolution of Trichinella species and genotypes.</title>
        <authorList>
            <person name="Korhonen P.K."/>
            <person name="Edoardo P."/>
            <person name="Giuseppe L.R."/>
            <person name="Gasser R.B."/>
        </authorList>
    </citation>
    <scope>NUCLEOTIDE SEQUENCE [LARGE SCALE GENOMIC DNA]</scope>
    <source>
        <strain evidence="1">ISS470</strain>
    </source>
</reference>
<organism evidence="1 2">
    <name type="scientific">Trichinella pseudospiralis</name>
    <name type="common">Parasitic roundworm</name>
    <dbReference type="NCBI Taxonomy" id="6337"/>
    <lineage>
        <taxon>Eukaryota</taxon>
        <taxon>Metazoa</taxon>
        <taxon>Ecdysozoa</taxon>
        <taxon>Nematoda</taxon>
        <taxon>Enoplea</taxon>
        <taxon>Dorylaimia</taxon>
        <taxon>Trichinellida</taxon>
        <taxon>Trichinellidae</taxon>
        <taxon>Trichinella</taxon>
    </lineage>
</organism>
<evidence type="ECO:0000313" key="1">
    <source>
        <dbReference type="EMBL" id="KRY88971.1"/>
    </source>
</evidence>
<dbReference type="EMBL" id="JYDT01000036">
    <property type="protein sequence ID" value="KRY88971.1"/>
    <property type="molecule type" value="Genomic_DNA"/>
</dbReference>
<evidence type="ECO:0000313" key="2">
    <source>
        <dbReference type="Proteomes" id="UP000054995"/>
    </source>
</evidence>
<comment type="caution">
    <text evidence="1">The sequence shown here is derived from an EMBL/GenBank/DDBJ whole genome shotgun (WGS) entry which is preliminary data.</text>
</comment>
<sequence>MDKSGAVQQDTVSDCALFNAFSVSPLRLHLSVTNKGLLIHLKFAFQKAVKPQHLFRQSGKAIGEAITYKKFMQIKRKAVIK</sequence>
<keyword evidence="2" id="KW-1185">Reference proteome</keyword>
<name>A0A0V1FSF2_TRIPS</name>
<accession>A0A0V1FSF2</accession>
<proteinExistence type="predicted"/>